<dbReference type="GO" id="GO:0008234">
    <property type="term" value="F:cysteine-type peptidase activity"/>
    <property type="evidence" value="ECO:0007669"/>
    <property type="project" value="InterPro"/>
</dbReference>
<feature type="region of interest" description="Disordered" evidence="3">
    <location>
        <begin position="418"/>
        <end position="504"/>
    </location>
</feature>
<dbReference type="InterPro" id="IPR003653">
    <property type="entry name" value="Peptidase_C48_C"/>
</dbReference>
<evidence type="ECO:0008006" key="8">
    <source>
        <dbReference type="Google" id="ProtNLM"/>
    </source>
</evidence>
<evidence type="ECO:0000259" key="5">
    <source>
        <dbReference type="Pfam" id="PF09331"/>
    </source>
</evidence>
<feature type="domain" description="DUF1985" evidence="5">
    <location>
        <begin position="115"/>
        <end position="233"/>
    </location>
</feature>
<feature type="domain" description="Ubiquitin-like protease family profile" evidence="4">
    <location>
        <begin position="730"/>
        <end position="814"/>
    </location>
</feature>
<gene>
    <name evidence="6" type="ORF">ISN44_As11g027750</name>
</gene>
<dbReference type="GO" id="GO:0006508">
    <property type="term" value="P:proteolysis"/>
    <property type="evidence" value="ECO:0007669"/>
    <property type="project" value="UniProtKB-KW"/>
</dbReference>
<dbReference type="Pfam" id="PF09331">
    <property type="entry name" value="DUF1985"/>
    <property type="match status" value="1"/>
</dbReference>
<dbReference type="PANTHER" id="PTHR48449:SF1">
    <property type="entry name" value="DUF1985 DOMAIN-CONTAINING PROTEIN"/>
    <property type="match status" value="1"/>
</dbReference>
<evidence type="ECO:0000256" key="3">
    <source>
        <dbReference type="SAM" id="MobiDB-lite"/>
    </source>
</evidence>
<accession>A0A8T1ZC62</accession>
<feature type="region of interest" description="Disordered" evidence="3">
    <location>
        <begin position="546"/>
        <end position="567"/>
    </location>
</feature>
<dbReference type="Pfam" id="PF02902">
    <property type="entry name" value="Peptidase_C48"/>
    <property type="match status" value="1"/>
</dbReference>
<comment type="caution">
    <text evidence="6">The sequence shown here is derived from an EMBL/GenBank/DDBJ whole genome shotgun (WGS) entry which is preliminary data.</text>
</comment>
<dbReference type="OrthoDB" id="1930729at2759"/>
<keyword evidence="7" id="KW-1185">Reference proteome</keyword>
<sequence>MWLAASVSRSTHSPTNSPAKTPTVDMKQEHPQRGNKNESKRGNKIDSKRDSAHSPAKTTTCRECANPNLPCRLLPPDGLPDRARLNIYSKPEYLGILVPLLEGCSHSAKLIHGMLSRQLLTQRRHELWTIYGGFPLRFSLREFYITTGLICDKIPSDSEKCDMLRDDNNAESQKRFLTWKKLSLALIVLVDGVVVCSNKKASRVTSSFVEMLHDIEFFMNYPWGRVSFEATIGRFGPSLLEKDPISELKTRLSQRSSCCYGFPLAIQLQVLNSIHVLCSRIKDPTDFRNFIQRPIVDLSSTILLCESDVVDAEYNPNVIVSGYTLYHSEPLNEDLSRPDEVVDPRVKLIISLINQKHLFKPNIWPIHDIPCPSAVSEGKKSAVPSKAPSAQGQEFVGAPLDSQGTKFVDLHFDSLEEHGISEPKRTAKGSNNESYPLSRKPFTRSAKIVEEVVDPLPSPNKPASKKTKKKAQSSAAAPPVPHASPKKKVKKIPTHVDASQAGVGSSSSEFVTHSELCDLKAWISQQFGDLRSNINDDILQLLGNKSQHSKPRYPHNNTSKSHAMKKKEKLVSQKRKREETIQADIPASPIPNSYAEECAADVTTKCPLFGSNGYFETSMPQKATGEEQIFTESPKQTTTTQITPFAQVIPDSHEASAGVDCKYCNLSSIVAASPAYFLDDGEFQKFKELFEDSQDRFFTICSGHKLTNGHFLDIATKDKWVTTELITGMLMRHRAKAYSLKRGAIIDTSFASLVSTHYEDFLKCEDKENYEWDSSIKAYVTGKVTGIHMKSEFLKHVDVVYVSKNWGCSHYVFSDIIPDRCKKAPLFYIKIESKPPFMEKSIISNLTCIPPRVL</sequence>
<dbReference type="AlphaFoldDB" id="A0A8T1ZC62"/>
<protein>
    <recommendedName>
        <fullName evidence="8">DUF1985 domain-containing protein</fullName>
    </recommendedName>
</protein>
<feature type="region of interest" description="Disordered" evidence="3">
    <location>
        <begin position="1"/>
        <end position="60"/>
    </location>
</feature>
<evidence type="ECO:0000256" key="2">
    <source>
        <dbReference type="ARBA" id="ARBA00022801"/>
    </source>
</evidence>
<name>A0A8T1ZC62_ARASU</name>
<feature type="compositionally biased region" description="Basic residues" evidence="3">
    <location>
        <begin position="484"/>
        <end position="493"/>
    </location>
</feature>
<proteinExistence type="predicted"/>
<dbReference type="InterPro" id="IPR015410">
    <property type="entry name" value="DUF1985"/>
</dbReference>
<evidence type="ECO:0000259" key="4">
    <source>
        <dbReference type="Pfam" id="PF02902"/>
    </source>
</evidence>
<evidence type="ECO:0000313" key="6">
    <source>
        <dbReference type="EMBL" id="KAG7556780.1"/>
    </source>
</evidence>
<organism evidence="6 7">
    <name type="scientific">Arabidopsis suecica</name>
    <name type="common">Swedish thale-cress</name>
    <name type="synonym">Cardaminopsis suecica</name>
    <dbReference type="NCBI Taxonomy" id="45249"/>
    <lineage>
        <taxon>Eukaryota</taxon>
        <taxon>Viridiplantae</taxon>
        <taxon>Streptophyta</taxon>
        <taxon>Embryophyta</taxon>
        <taxon>Tracheophyta</taxon>
        <taxon>Spermatophyta</taxon>
        <taxon>Magnoliopsida</taxon>
        <taxon>eudicotyledons</taxon>
        <taxon>Gunneridae</taxon>
        <taxon>Pentapetalae</taxon>
        <taxon>rosids</taxon>
        <taxon>malvids</taxon>
        <taxon>Brassicales</taxon>
        <taxon>Brassicaceae</taxon>
        <taxon>Camelineae</taxon>
        <taxon>Arabidopsis</taxon>
    </lineage>
</organism>
<dbReference type="PANTHER" id="PTHR48449">
    <property type="entry name" value="DUF1985 DOMAIN-CONTAINING PROTEIN"/>
    <property type="match status" value="1"/>
</dbReference>
<reference evidence="6 7" key="1">
    <citation type="submission" date="2020-12" db="EMBL/GenBank/DDBJ databases">
        <title>Concerted genomic and epigenomic changes stabilize Arabidopsis allopolyploids.</title>
        <authorList>
            <person name="Chen Z."/>
        </authorList>
    </citation>
    <scope>NUCLEOTIDE SEQUENCE [LARGE SCALE GENOMIC DNA]</scope>
    <source>
        <strain evidence="6">As9502</strain>
        <tissue evidence="6">Leaf</tissue>
    </source>
</reference>
<evidence type="ECO:0000256" key="1">
    <source>
        <dbReference type="ARBA" id="ARBA00022670"/>
    </source>
</evidence>
<feature type="compositionally biased region" description="Polar residues" evidence="3">
    <location>
        <begin position="7"/>
        <end position="20"/>
    </location>
</feature>
<keyword evidence="1" id="KW-0645">Protease</keyword>
<dbReference type="Proteomes" id="UP000694251">
    <property type="component" value="Chromosome 11"/>
</dbReference>
<dbReference type="EMBL" id="JAEFBJ010000011">
    <property type="protein sequence ID" value="KAG7556780.1"/>
    <property type="molecule type" value="Genomic_DNA"/>
</dbReference>
<evidence type="ECO:0000313" key="7">
    <source>
        <dbReference type="Proteomes" id="UP000694251"/>
    </source>
</evidence>
<keyword evidence="2" id="KW-0378">Hydrolase</keyword>
<feature type="compositionally biased region" description="Basic and acidic residues" evidence="3">
    <location>
        <begin position="26"/>
        <end position="52"/>
    </location>
</feature>